<keyword evidence="6" id="KW-1185">Reference proteome</keyword>
<sequence>MKVLEANNIHLEVRERLLLSIDHLVIHEKERIGLVGRNGSGKTSLMHVLAGKIEPDQGTIVQNGTIQLLPQLKQIDSAKSGGEITQRYVSEALIKSPKLLLADEPTTHLDTDHIEWLEKKLLEWQGALVVVSHDRAFLDAVCTVIWEIDESRLRIYKGNYSAYAAQKETERQRYELEYEKYEQTKKQLEQAIAAKQKKAERAVKKPKSIGSSEARNVKPYFAKKQKKLQTTAKTFETRLEKLDKVEKQKELPPIRMNVQEKESLKNRVIIRGEQVEGKVRTRILWKPADFVIRGGDKAVLIGPNGSGKTTLLKKIVHKDAGVFVAPAVRIGYFSQHMTILDTERTILDNVKETSLQDETLIRIVLARLGFWREDVFKKVKVLSGGERVKTALAKLLVSDMNVLVLDEPTNFLDIEAIQALESLLTDYEGTVLFTSHDRHFAEKIATKVLAIHEIKLNVFDGTLKKYTERQRKAGRDGTEEQLLLIEMKIAEALGKMSIEPSYELEKEFQRLLAAKRALK</sequence>
<dbReference type="CDD" id="cd03221">
    <property type="entry name" value="ABCF_EF-3"/>
    <property type="match status" value="2"/>
</dbReference>
<comment type="caution">
    <text evidence="5">The sequence shown here is derived from an EMBL/GenBank/DDBJ whole genome shotgun (WGS) entry which is preliminary data.</text>
</comment>
<keyword evidence="2" id="KW-0067">ATP-binding</keyword>
<dbReference type="GO" id="GO:0005524">
    <property type="term" value="F:ATP binding"/>
    <property type="evidence" value="ECO:0007669"/>
    <property type="project" value="UniProtKB-KW"/>
</dbReference>
<protein>
    <recommendedName>
        <fullName evidence="4">ABC transporter domain-containing protein</fullName>
    </recommendedName>
</protein>
<dbReference type="Proteomes" id="UP000095658">
    <property type="component" value="Unassembled WGS sequence"/>
</dbReference>
<proteinExistence type="predicted"/>
<dbReference type="EMBL" id="MAMP01000024">
    <property type="protein sequence ID" value="OES44031.1"/>
    <property type="molecule type" value="Genomic_DNA"/>
</dbReference>
<dbReference type="RefSeq" id="WP_069939810.1">
    <property type="nucleotide sequence ID" value="NZ_MAMP01000024.1"/>
</dbReference>
<dbReference type="SUPFAM" id="SSF52540">
    <property type="entry name" value="P-loop containing nucleoside triphosphate hydrolases"/>
    <property type="match status" value="2"/>
</dbReference>
<feature type="domain" description="ABC transporter" evidence="4">
    <location>
        <begin position="270"/>
        <end position="485"/>
    </location>
</feature>
<organism evidence="5 6">
    <name type="scientific">Domibacillus iocasae</name>
    <dbReference type="NCBI Taxonomy" id="1714016"/>
    <lineage>
        <taxon>Bacteria</taxon>
        <taxon>Bacillati</taxon>
        <taxon>Bacillota</taxon>
        <taxon>Bacilli</taxon>
        <taxon>Bacillales</taxon>
        <taxon>Bacillaceae</taxon>
        <taxon>Domibacillus</taxon>
    </lineage>
</organism>
<dbReference type="InterPro" id="IPR027417">
    <property type="entry name" value="P-loop_NTPase"/>
</dbReference>
<name>A0A1E7DLS9_9BACI</name>
<evidence type="ECO:0000313" key="6">
    <source>
        <dbReference type="Proteomes" id="UP000095658"/>
    </source>
</evidence>
<dbReference type="PANTHER" id="PTHR42855">
    <property type="entry name" value="ABC TRANSPORTER ATP-BINDING SUBUNIT"/>
    <property type="match status" value="1"/>
</dbReference>
<dbReference type="STRING" id="1714016.BA724_12320"/>
<evidence type="ECO:0000256" key="2">
    <source>
        <dbReference type="ARBA" id="ARBA00022840"/>
    </source>
</evidence>
<dbReference type="SMART" id="SM00382">
    <property type="entry name" value="AAA"/>
    <property type="match status" value="2"/>
</dbReference>
<dbReference type="InterPro" id="IPR051309">
    <property type="entry name" value="ABCF_ATPase"/>
</dbReference>
<dbReference type="InterPro" id="IPR003439">
    <property type="entry name" value="ABC_transporter-like_ATP-bd"/>
</dbReference>
<evidence type="ECO:0000259" key="4">
    <source>
        <dbReference type="PROSITE" id="PS50893"/>
    </source>
</evidence>
<dbReference type="GO" id="GO:0016887">
    <property type="term" value="F:ATP hydrolysis activity"/>
    <property type="evidence" value="ECO:0007669"/>
    <property type="project" value="InterPro"/>
</dbReference>
<dbReference type="Gene3D" id="3.40.50.300">
    <property type="entry name" value="P-loop containing nucleotide triphosphate hydrolases"/>
    <property type="match status" value="3"/>
</dbReference>
<dbReference type="PROSITE" id="PS50893">
    <property type="entry name" value="ABC_TRANSPORTER_2"/>
    <property type="match status" value="1"/>
</dbReference>
<dbReference type="NCBIfam" id="NF000355">
    <property type="entry name" value="ribo_prot_ABC_F"/>
    <property type="match status" value="1"/>
</dbReference>
<dbReference type="NCBIfam" id="NF000170">
    <property type="entry name" value="ABCF_Vga_all"/>
    <property type="match status" value="1"/>
</dbReference>
<evidence type="ECO:0000313" key="5">
    <source>
        <dbReference type="EMBL" id="OES44031.1"/>
    </source>
</evidence>
<evidence type="ECO:0000256" key="3">
    <source>
        <dbReference type="SAM" id="Coils"/>
    </source>
</evidence>
<keyword evidence="1" id="KW-0547">Nucleotide-binding</keyword>
<dbReference type="AlphaFoldDB" id="A0A1E7DLS9"/>
<dbReference type="InterPro" id="IPR003593">
    <property type="entry name" value="AAA+_ATPase"/>
</dbReference>
<dbReference type="Pfam" id="PF00005">
    <property type="entry name" value="ABC_tran"/>
    <property type="match status" value="2"/>
</dbReference>
<dbReference type="OrthoDB" id="9760950at2"/>
<keyword evidence="3" id="KW-0175">Coiled coil</keyword>
<accession>A0A1E7DLS9</accession>
<reference evidence="5 6" key="1">
    <citation type="submission" date="2016-06" db="EMBL/GenBank/DDBJ databases">
        <title>Domibacillus iocasae genome sequencing.</title>
        <authorList>
            <person name="Verma A."/>
            <person name="Pal Y."/>
            <person name="Ojha A.K."/>
            <person name="Krishnamurthi S."/>
        </authorList>
    </citation>
    <scope>NUCLEOTIDE SEQUENCE [LARGE SCALE GENOMIC DNA]</scope>
    <source>
        <strain evidence="5 6">DSM 29979</strain>
    </source>
</reference>
<dbReference type="PANTHER" id="PTHR42855:SF2">
    <property type="entry name" value="DRUG RESISTANCE ABC TRANSPORTER,ATP-BINDING PROTEIN"/>
    <property type="match status" value="1"/>
</dbReference>
<evidence type="ECO:0000256" key="1">
    <source>
        <dbReference type="ARBA" id="ARBA00022741"/>
    </source>
</evidence>
<feature type="coiled-coil region" evidence="3">
    <location>
        <begin position="164"/>
        <end position="205"/>
    </location>
</feature>
<gene>
    <name evidence="5" type="ORF">BA724_12320</name>
</gene>